<protein>
    <submittedName>
        <fullName evidence="2">Uncharacterized protein</fullName>
    </submittedName>
</protein>
<dbReference type="EMBL" id="PGGS01000048">
    <property type="protein sequence ID" value="PNH10716.1"/>
    <property type="molecule type" value="Genomic_DNA"/>
</dbReference>
<organism evidence="2 3">
    <name type="scientific">Tetrabaena socialis</name>
    <dbReference type="NCBI Taxonomy" id="47790"/>
    <lineage>
        <taxon>Eukaryota</taxon>
        <taxon>Viridiplantae</taxon>
        <taxon>Chlorophyta</taxon>
        <taxon>core chlorophytes</taxon>
        <taxon>Chlorophyceae</taxon>
        <taxon>CS clade</taxon>
        <taxon>Chlamydomonadales</taxon>
        <taxon>Tetrabaenaceae</taxon>
        <taxon>Tetrabaena</taxon>
    </lineage>
</organism>
<feature type="region of interest" description="Disordered" evidence="1">
    <location>
        <begin position="260"/>
        <end position="298"/>
    </location>
</feature>
<dbReference type="OrthoDB" id="549909at2759"/>
<comment type="caution">
    <text evidence="2">The sequence shown here is derived from an EMBL/GenBank/DDBJ whole genome shotgun (WGS) entry which is preliminary data.</text>
</comment>
<gene>
    <name evidence="2" type="ORF">TSOC_002523</name>
</gene>
<proteinExistence type="predicted"/>
<sequence length="445" mass="44281">MHHHRRTPSAGALTTGFLGETMPLSTAPPRGRGLASNSPMLAHCGLRTPPTCPASPLGLAIGGGCATVTAGARSCTTTPSCSRRVSCNALPVSQHLPALVTSVYESNITASSCFAPYGRTASLHALTAPPLVGSATGVDAHQTQAGTAMSAGAVAAHLHSSAGGVFGHDLTNDIDFGLAACLATPMDPGPGLGRRLALPAGGTAARSAAAKLSSANEVLQDASRFGEWSRRVRRRRKLDIMQAVLAGLVGPSVLGRLLDDTLLPDPGRRGGSRPGGGDKGGGKGSSRGGGGGGAGGSRAAAEAMKQDVAAAAAAVVSVTAVEAEEQQELEDTKLLSSRGKKHKATGDYFATQPLAEVDVAYSKYEQEGMAAAEAAGGGGGGGGGEVPRVLLRRWGLGEVVSAVGGAGLAVLLLDEEAGARLDDAGLPKLFTLLAEKAGGGGGGGR</sequence>
<evidence type="ECO:0000313" key="2">
    <source>
        <dbReference type="EMBL" id="PNH10716.1"/>
    </source>
</evidence>
<feature type="compositionally biased region" description="Gly residues" evidence="1">
    <location>
        <begin position="272"/>
        <end position="296"/>
    </location>
</feature>
<evidence type="ECO:0000313" key="3">
    <source>
        <dbReference type="Proteomes" id="UP000236333"/>
    </source>
</evidence>
<name>A0A2J8ADZ3_9CHLO</name>
<dbReference type="AlphaFoldDB" id="A0A2J8ADZ3"/>
<dbReference type="Proteomes" id="UP000236333">
    <property type="component" value="Unassembled WGS sequence"/>
</dbReference>
<accession>A0A2J8ADZ3</accession>
<reference evidence="2 3" key="1">
    <citation type="journal article" date="2017" name="Mol. Biol. Evol.">
        <title>The 4-celled Tetrabaena socialis nuclear genome reveals the essential components for genetic control of cell number at the origin of multicellularity in the volvocine lineage.</title>
        <authorList>
            <person name="Featherston J."/>
            <person name="Arakaki Y."/>
            <person name="Hanschen E.R."/>
            <person name="Ferris P.J."/>
            <person name="Michod R.E."/>
            <person name="Olson B.J.S.C."/>
            <person name="Nozaki H."/>
            <person name="Durand P.M."/>
        </authorList>
    </citation>
    <scope>NUCLEOTIDE SEQUENCE [LARGE SCALE GENOMIC DNA]</scope>
    <source>
        <strain evidence="2 3">NIES-571</strain>
    </source>
</reference>
<keyword evidence="3" id="KW-1185">Reference proteome</keyword>
<evidence type="ECO:0000256" key="1">
    <source>
        <dbReference type="SAM" id="MobiDB-lite"/>
    </source>
</evidence>
<feature type="region of interest" description="Disordered" evidence="1">
    <location>
        <begin position="1"/>
        <end position="33"/>
    </location>
</feature>